<dbReference type="AlphaFoldDB" id="A0A835IAL3"/>
<dbReference type="EMBL" id="JADFTS010000003">
    <property type="protein sequence ID" value="KAF9613023.1"/>
    <property type="molecule type" value="Genomic_DNA"/>
</dbReference>
<accession>A0A835IAL3</accession>
<dbReference type="OrthoDB" id="696485at2759"/>
<comment type="caution">
    <text evidence="3">The sequence shown here is derived from an EMBL/GenBank/DDBJ whole genome shotgun (WGS) entry which is preliminary data.</text>
</comment>
<dbReference type="Proteomes" id="UP000631114">
    <property type="component" value="Unassembled WGS sequence"/>
</dbReference>
<proteinExistence type="predicted"/>
<organism evidence="3 4">
    <name type="scientific">Coptis chinensis</name>
    <dbReference type="NCBI Taxonomy" id="261450"/>
    <lineage>
        <taxon>Eukaryota</taxon>
        <taxon>Viridiplantae</taxon>
        <taxon>Streptophyta</taxon>
        <taxon>Embryophyta</taxon>
        <taxon>Tracheophyta</taxon>
        <taxon>Spermatophyta</taxon>
        <taxon>Magnoliopsida</taxon>
        <taxon>Ranunculales</taxon>
        <taxon>Ranunculaceae</taxon>
        <taxon>Coptidoideae</taxon>
        <taxon>Coptis</taxon>
    </lineage>
</organism>
<evidence type="ECO:0000259" key="2">
    <source>
        <dbReference type="Pfam" id="PF13966"/>
    </source>
</evidence>
<evidence type="ECO:0000313" key="4">
    <source>
        <dbReference type="Proteomes" id="UP000631114"/>
    </source>
</evidence>
<sequence>MKGTSSDVTETGRSRVEMVGSESGTVKNIKQMQMMAILLQSRGYHTTTSLQVFIQKRELANYTKSEVSVSSGLCPPYRFSWFALGWPSSKLMSSQSLLDQRHLSLSMDMHITSRFSGVVCSSTSKWYVSHICTLILSKGFFVSKMRYAACEQLGRSLQEKVSITLRNRFPPSLQNSGMFAIAKEWEKTLYSADLVKLRRMESFYRSMHAVQFASAHEEIRSKGDKPYWASFLWEAKLHPRTATIGWKIMSGAVNTDDRMQSMKFRLASSCIACKDNTNTQSHTFYECGFARQCWNYTTNTFAMQQILGSHTEFVEVGANLDPQAKARWGELLSRV</sequence>
<feature type="domain" description="Reverse transcriptase zinc-binding" evidence="2">
    <location>
        <begin position="213"/>
        <end position="294"/>
    </location>
</feature>
<dbReference type="InterPro" id="IPR026960">
    <property type="entry name" value="RVT-Znf"/>
</dbReference>
<feature type="region of interest" description="Disordered" evidence="1">
    <location>
        <begin position="1"/>
        <end position="21"/>
    </location>
</feature>
<reference evidence="3 4" key="1">
    <citation type="submission" date="2020-10" db="EMBL/GenBank/DDBJ databases">
        <title>The Coptis chinensis genome and diversification of protoberbering-type alkaloids.</title>
        <authorList>
            <person name="Wang B."/>
            <person name="Shu S."/>
            <person name="Song C."/>
            <person name="Liu Y."/>
        </authorList>
    </citation>
    <scope>NUCLEOTIDE SEQUENCE [LARGE SCALE GENOMIC DNA]</scope>
    <source>
        <strain evidence="3">HL-2020</strain>
        <tissue evidence="3">Leaf</tissue>
    </source>
</reference>
<keyword evidence="4" id="KW-1185">Reference proteome</keyword>
<name>A0A835IAL3_9MAGN</name>
<protein>
    <recommendedName>
        <fullName evidence="2">Reverse transcriptase zinc-binding domain-containing protein</fullName>
    </recommendedName>
</protein>
<evidence type="ECO:0000256" key="1">
    <source>
        <dbReference type="SAM" id="MobiDB-lite"/>
    </source>
</evidence>
<gene>
    <name evidence="3" type="ORF">IFM89_005457</name>
</gene>
<dbReference type="Pfam" id="PF13966">
    <property type="entry name" value="zf-RVT"/>
    <property type="match status" value="1"/>
</dbReference>
<evidence type="ECO:0000313" key="3">
    <source>
        <dbReference type="EMBL" id="KAF9613023.1"/>
    </source>
</evidence>